<dbReference type="InterPro" id="IPR021900">
    <property type="entry name" value="DUF3512"/>
</dbReference>
<dbReference type="InterPro" id="IPR036427">
    <property type="entry name" value="Bromodomain-like_sf"/>
</dbReference>
<accession>A0AAW1N3W2</accession>
<organism evidence="10 11">
    <name type="scientific">Popillia japonica</name>
    <name type="common">Japanese beetle</name>
    <dbReference type="NCBI Taxonomy" id="7064"/>
    <lineage>
        <taxon>Eukaryota</taxon>
        <taxon>Metazoa</taxon>
        <taxon>Ecdysozoa</taxon>
        <taxon>Arthropoda</taxon>
        <taxon>Hexapoda</taxon>
        <taxon>Insecta</taxon>
        <taxon>Pterygota</taxon>
        <taxon>Neoptera</taxon>
        <taxon>Endopterygota</taxon>
        <taxon>Coleoptera</taxon>
        <taxon>Polyphaga</taxon>
        <taxon>Scarabaeiformia</taxon>
        <taxon>Scarabaeidae</taxon>
        <taxon>Rutelinae</taxon>
        <taxon>Popillia</taxon>
    </lineage>
</organism>
<keyword evidence="5" id="KW-0539">Nucleus</keyword>
<evidence type="ECO:0000256" key="8">
    <source>
        <dbReference type="SAM" id="MobiDB-lite"/>
    </source>
</evidence>
<dbReference type="CDD" id="cd05513">
    <property type="entry name" value="Bromo_brd7_like"/>
    <property type="match status" value="1"/>
</dbReference>
<protein>
    <recommendedName>
        <fullName evidence="9">Bromo domain-containing protein</fullName>
    </recommendedName>
</protein>
<feature type="coiled-coil region" evidence="7">
    <location>
        <begin position="575"/>
        <end position="608"/>
    </location>
</feature>
<feature type="domain" description="Bromo" evidence="9">
    <location>
        <begin position="201"/>
        <end position="271"/>
    </location>
</feature>
<dbReference type="InterPro" id="IPR001487">
    <property type="entry name" value="Bromodomain"/>
</dbReference>
<gene>
    <name evidence="10" type="ORF">QE152_g1672</name>
</gene>
<evidence type="ECO:0000256" key="2">
    <source>
        <dbReference type="ARBA" id="ARBA00023015"/>
    </source>
</evidence>
<keyword evidence="7" id="KW-0175">Coiled coil</keyword>
<name>A0AAW1N3W2_POPJA</name>
<evidence type="ECO:0000256" key="3">
    <source>
        <dbReference type="ARBA" id="ARBA00023117"/>
    </source>
</evidence>
<feature type="region of interest" description="Disordered" evidence="8">
    <location>
        <begin position="1"/>
        <end position="178"/>
    </location>
</feature>
<evidence type="ECO:0000256" key="4">
    <source>
        <dbReference type="ARBA" id="ARBA00023163"/>
    </source>
</evidence>
<reference evidence="10 11" key="1">
    <citation type="journal article" date="2024" name="BMC Genomics">
        <title>De novo assembly and annotation of Popillia japonica's genome with initial clues to its potential as an invasive pest.</title>
        <authorList>
            <person name="Cucini C."/>
            <person name="Boschi S."/>
            <person name="Funari R."/>
            <person name="Cardaioli E."/>
            <person name="Iannotti N."/>
            <person name="Marturano G."/>
            <person name="Paoli F."/>
            <person name="Bruttini M."/>
            <person name="Carapelli A."/>
            <person name="Frati F."/>
            <person name="Nardi F."/>
        </authorList>
    </citation>
    <scope>NUCLEOTIDE SEQUENCE [LARGE SCALE GENOMIC DNA]</scope>
    <source>
        <strain evidence="10">DMR45628</strain>
    </source>
</reference>
<dbReference type="Proteomes" id="UP001458880">
    <property type="component" value="Unassembled WGS sequence"/>
</dbReference>
<keyword evidence="11" id="KW-1185">Reference proteome</keyword>
<feature type="compositionally biased region" description="Basic and acidic residues" evidence="8">
    <location>
        <begin position="22"/>
        <end position="31"/>
    </location>
</feature>
<evidence type="ECO:0000313" key="11">
    <source>
        <dbReference type="Proteomes" id="UP001458880"/>
    </source>
</evidence>
<feature type="compositionally biased region" description="Polar residues" evidence="8">
    <location>
        <begin position="1"/>
        <end position="11"/>
    </location>
</feature>
<dbReference type="SUPFAM" id="SSF47370">
    <property type="entry name" value="Bromodomain"/>
    <property type="match status" value="1"/>
</dbReference>
<dbReference type="Gene3D" id="1.20.920.10">
    <property type="entry name" value="Bromodomain-like"/>
    <property type="match status" value="1"/>
</dbReference>
<dbReference type="PROSITE" id="PS50014">
    <property type="entry name" value="BROMODOMAIN_2"/>
    <property type="match status" value="1"/>
</dbReference>
<evidence type="ECO:0000259" key="9">
    <source>
        <dbReference type="PROSITE" id="PS50014"/>
    </source>
</evidence>
<keyword evidence="2" id="KW-0805">Transcription regulation</keyword>
<comment type="subcellular location">
    <subcellularLocation>
        <location evidence="1">Nucleus</location>
    </subcellularLocation>
</comment>
<dbReference type="PANTHER" id="PTHR22881">
    <property type="entry name" value="BROMODOMAIN CONTAINING PROTEIN"/>
    <property type="match status" value="1"/>
</dbReference>
<dbReference type="InterPro" id="IPR051831">
    <property type="entry name" value="Bromodomain_contain_prot"/>
</dbReference>
<evidence type="ECO:0000256" key="6">
    <source>
        <dbReference type="PROSITE-ProRule" id="PRU00035"/>
    </source>
</evidence>
<dbReference type="SMART" id="SM00297">
    <property type="entry name" value="BROMO"/>
    <property type="match status" value="1"/>
</dbReference>
<dbReference type="PANTHER" id="PTHR22881:SF27">
    <property type="entry name" value="BROMODOMAIN CONTAINING 7_9"/>
    <property type="match status" value="1"/>
</dbReference>
<keyword evidence="4" id="KW-0804">Transcription</keyword>
<dbReference type="EMBL" id="JASPKY010000009">
    <property type="protein sequence ID" value="KAK9753997.1"/>
    <property type="molecule type" value="Genomic_DNA"/>
</dbReference>
<evidence type="ECO:0000256" key="5">
    <source>
        <dbReference type="ARBA" id="ARBA00023242"/>
    </source>
</evidence>
<comment type="caution">
    <text evidence="10">The sequence shown here is derived from an EMBL/GenBank/DDBJ whole genome shotgun (WGS) entry which is preliminary data.</text>
</comment>
<dbReference type="AlphaFoldDB" id="A0AAW1N3W2"/>
<evidence type="ECO:0000256" key="1">
    <source>
        <dbReference type="ARBA" id="ARBA00004123"/>
    </source>
</evidence>
<keyword evidence="3 6" id="KW-0103">Bromodomain</keyword>
<sequence length="712" mass="80341">MSETELANSLSAGKKHKKHKSEKRERRDGSSSDRPPGLKLILKVGSQNTPEHNTEWTYPPGYNRPPGLKLILKVGSQNTPEHNTEWTYPPGYNPEDGQDDALRSSHHKKSKKKKKKKDKNKDREKKHKHHHHKERKRRRDESNGEPAADEEKDETKDDAHLDASMVGSPGGTREPRSCVLRQRQERTPLQRMLDHLHKAIEKRDPNQFFAWPVTDNIAPGYSSIITKPMDLSTMKQKIDDNLYGELQEFVADFKLMCTNAMEYNHVDTVYYKASKKLLHAGLKLFQPDKMGWLLQLIPELTSKDLGFEIPAELRLGVHPFPGDQHDDDFPIPSREINTTTIFPFRQRDGCPRAQAAAREARAKLAMRGGGPTMGFLRQRKDGTTNLNILVGGDGVIPGTKKRPVLLGTLTGKLAEGTGQLQGFREDRRNIAKPVKPLYYGAFGSYAPSYDSAFSNLSKEESDLVYQTYGSETAVQYAESILDFAKDNDYTVWLVDSLLDLLTGNEHGRTKKILDEHKKLREEEEAILDEHKKLREEEEAVKVVLESSNKPQAPTVRVKLDDLRSLANDGIDVDFLETMEDDIKTLETQQELQQKLDAMSQLLEKLHKVQFQRLSQPLPQHLSQVTGATDEEVALAENITDNLADMAKKVAPGDVAPLAGIRKALGVAAENDSSSSNEVSDLEMELRQYLENETNLCPSPLKNDNTLEEILMD</sequence>
<dbReference type="Pfam" id="PF12024">
    <property type="entry name" value="DUF3512"/>
    <property type="match status" value="1"/>
</dbReference>
<evidence type="ECO:0000313" key="10">
    <source>
        <dbReference type="EMBL" id="KAK9753997.1"/>
    </source>
</evidence>
<dbReference type="PRINTS" id="PR00503">
    <property type="entry name" value="BROMODOMAIN"/>
</dbReference>
<evidence type="ECO:0000256" key="7">
    <source>
        <dbReference type="SAM" id="Coils"/>
    </source>
</evidence>
<proteinExistence type="predicted"/>
<dbReference type="Pfam" id="PF00439">
    <property type="entry name" value="Bromodomain"/>
    <property type="match status" value="1"/>
</dbReference>
<dbReference type="GO" id="GO:0005634">
    <property type="term" value="C:nucleus"/>
    <property type="evidence" value="ECO:0007669"/>
    <property type="project" value="UniProtKB-SubCell"/>
</dbReference>
<feature type="coiled-coil region" evidence="7">
    <location>
        <begin position="513"/>
        <end position="540"/>
    </location>
</feature>
<dbReference type="GO" id="GO:0006357">
    <property type="term" value="P:regulation of transcription by RNA polymerase II"/>
    <property type="evidence" value="ECO:0007669"/>
    <property type="project" value="TreeGrafter"/>
</dbReference>
<feature type="compositionally biased region" description="Basic residues" evidence="8">
    <location>
        <begin position="104"/>
        <end position="138"/>
    </location>
</feature>